<evidence type="ECO:0000256" key="1">
    <source>
        <dbReference type="SAM" id="Coils"/>
    </source>
</evidence>
<evidence type="ECO:0000313" key="3">
    <source>
        <dbReference type="Proteomes" id="UP000242765"/>
    </source>
</evidence>
<gene>
    <name evidence="2" type="ORF">B9T28_05060</name>
</gene>
<proteinExistence type="predicted"/>
<dbReference type="STRING" id="1977882.B9T28_05060"/>
<dbReference type="OrthoDB" id="6707209at2"/>
<dbReference type="AlphaFoldDB" id="A0A1Y3CL49"/>
<sequence>MQQFKALIPLELIEISREELLAIKRNDLVPLLDDQVRMNLYADQIIQAQSVLLNGVDRQLTQKLSQVIAELIKQLSYSKNILKPKKLNRLQKWLGLDLEFDTDKIKYLKDLDRLIDEANILSQKLKIEIQKSESRFQQAMGYREQMAKYIVAAQEFLYEYPNFVSNRHPLDNFGERLSKKINTLQTLQANNDIALAQMQLTQQLSLGLMDRFKEAQQVLIPAWHYHLKQGSTTQSQNSLAELDQSRDKLIQTLKQSLEKK</sequence>
<accession>A0A1Y3CL49</accession>
<reference evidence="2 3" key="1">
    <citation type="submission" date="2017-04" db="EMBL/GenBank/DDBJ databases">
        <title>High diversity of culturable Acinetobacter species in natural soil and water ecosystems.</title>
        <authorList>
            <person name="Nemec A."/>
            <person name="Radolfova-Krizova L."/>
        </authorList>
    </citation>
    <scope>NUCLEOTIDE SEQUENCE [LARGE SCALE GENOMIC DNA]</scope>
    <source>
        <strain evidence="2 3">ANC 4999</strain>
    </source>
</reference>
<organism evidence="2 3">
    <name type="scientific">Acinetobacter silvestris</name>
    <dbReference type="NCBI Taxonomy" id="1977882"/>
    <lineage>
        <taxon>Bacteria</taxon>
        <taxon>Pseudomonadati</taxon>
        <taxon>Pseudomonadota</taxon>
        <taxon>Gammaproteobacteria</taxon>
        <taxon>Moraxellales</taxon>
        <taxon>Moraxellaceae</taxon>
        <taxon>Acinetobacter</taxon>
    </lineage>
</organism>
<name>A0A1Y3CL49_9GAMM</name>
<evidence type="ECO:0000313" key="2">
    <source>
        <dbReference type="EMBL" id="OTG66619.1"/>
    </source>
</evidence>
<feature type="coiled-coil region" evidence="1">
    <location>
        <begin position="108"/>
        <end position="135"/>
    </location>
</feature>
<comment type="caution">
    <text evidence="2">The sequence shown here is derived from an EMBL/GenBank/DDBJ whole genome shotgun (WGS) entry which is preliminary data.</text>
</comment>
<protein>
    <submittedName>
        <fullName evidence="2">Tellurium resistance protein</fullName>
    </submittedName>
</protein>
<keyword evidence="3" id="KW-1185">Reference proteome</keyword>
<dbReference type="EMBL" id="NEGB01000002">
    <property type="protein sequence ID" value="OTG66619.1"/>
    <property type="molecule type" value="Genomic_DNA"/>
</dbReference>
<keyword evidence="1" id="KW-0175">Coiled coil</keyword>
<dbReference type="Proteomes" id="UP000242765">
    <property type="component" value="Unassembled WGS sequence"/>
</dbReference>
<dbReference type="RefSeq" id="WP_086202863.1">
    <property type="nucleotide sequence ID" value="NZ_NEGB01000002.1"/>
</dbReference>